<accession>A0A4V6YAW5</accession>
<protein>
    <submittedName>
        <fullName evidence="2">Uncharacterized protein</fullName>
    </submittedName>
</protein>
<dbReference type="AlphaFoldDB" id="A0A4V6YAW5"/>
<name>A0A4V6YAW5_9PEZI</name>
<sequence length="179" mass="19614">MAAIEGGPAPFPDSDVPGRLFPVCCAAVISPEILDKFFYDMTDHFPQANDSFVIVDSLTGSYTEEMEPGGDESTSSTSPFIGKSPYECSQLLKQLRRDTGSDIDYNSFIIMDERTLRDNTILIVEEPEEADGGASNSVRATFELASNLLLYLSGKSSAYEQRELAETTEDGVLRPGMHH</sequence>
<dbReference type="EMBL" id="PTQR01000039">
    <property type="protein sequence ID" value="TKX24462.1"/>
    <property type="molecule type" value="Genomic_DNA"/>
</dbReference>
<reference evidence="2 3" key="1">
    <citation type="submission" date="2018-02" db="EMBL/GenBank/DDBJ databases">
        <title>Draft genome sequences of Elsinoe sp., causing black scab on jojoba.</title>
        <authorList>
            <person name="Stodart B."/>
            <person name="Jeffress S."/>
            <person name="Ash G."/>
            <person name="Arun Chinnappa K."/>
        </authorList>
    </citation>
    <scope>NUCLEOTIDE SEQUENCE [LARGE SCALE GENOMIC DNA]</scope>
    <source>
        <strain evidence="2 3">Hillstone_2</strain>
    </source>
</reference>
<organism evidence="2 3">
    <name type="scientific">Elsinoe australis</name>
    <dbReference type="NCBI Taxonomy" id="40998"/>
    <lineage>
        <taxon>Eukaryota</taxon>
        <taxon>Fungi</taxon>
        <taxon>Dikarya</taxon>
        <taxon>Ascomycota</taxon>
        <taxon>Pezizomycotina</taxon>
        <taxon>Dothideomycetes</taxon>
        <taxon>Dothideomycetidae</taxon>
        <taxon>Myriangiales</taxon>
        <taxon>Elsinoaceae</taxon>
        <taxon>Elsinoe</taxon>
    </lineage>
</organism>
<evidence type="ECO:0000313" key="2">
    <source>
        <dbReference type="EMBL" id="TKX24462.1"/>
    </source>
</evidence>
<gene>
    <name evidence="2" type="ORF">C1H76_3069</name>
</gene>
<evidence type="ECO:0000256" key="1">
    <source>
        <dbReference type="SAM" id="MobiDB-lite"/>
    </source>
</evidence>
<feature type="region of interest" description="Disordered" evidence="1">
    <location>
        <begin position="63"/>
        <end position="82"/>
    </location>
</feature>
<dbReference type="Proteomes" id="UP000308133">
    <property type="component" value="Unassembled WGS sequence"/>
</dbReference>
<proteinExistence type="predicted"/>
<comment type="caution">
    <text evidence="2">The sequence shown here is derived from an EMBL/GenBank/DDBJ whole genome shotgun (WGS) entry which is preliminary data.</text>
</comment>
<evidence type="ECO:0000313" key="3">
    <source>
        <dbReference type="Proteomes" id="UP000308133"/>
    </source>
</evidence>